<feature type="compositionally biased region" description="Basic and acidic residues" evidence="1">
    <location>
        <begin position="296"/>
        <end position="305"/>
    </location>
</feature>
<evidence type="ECO:0000313" key="2">
    <source>
        <dbReference type="EMBL" id="GLD63611.1"/>
    </source>
</evidence>
<feature type="compositionally biased region" description="Acidic residues" evidence="1">
    <location>
        <begin position="225"/>
        <end position="240"/>
    </location>
</feature>
<name>A0AAD3N0W2_LATJO</name>
<feature type="compositionally biased region" description="Basic and acidic residues" evidence="1">
    <location>
        <begin position="214"/>
        <end position="224"/>
    </location>
</feature>
<feature type="compositionally biased region" description="Polar residues" evidence="1">
    <location>
        <begin position="254"/>
        <end position="267"/>
    </location>
</feature>
<organism evidence="2 3">
    <name type="scientific">Lates japonicus</name>
    <name type="common">Japanese lates</name>
    <dbReference type="NCBI Taxonomy" id="270547"/>
    <lineage>
        <taxon>Eukaryota</taxon>
        <taxon>Metazoa</taxon>
        <taxon>Chordata</taxon>
        <taxon>Craniata</taxon>
        <taxon>Vertebrata</taxon>
        <taxon>Euteleostomi</taxon>
        <taxon>Actinopterygii</taxon>
        <taxon>Neopterygii</taxon>
        <taxon>Teleostei</taxon>
        <taxon>Neoteleostei</taxon>
        <taxon>Acanthomorphata</taxon>
        <taxon>Carangaria</taxon>
        <taxon>Carangaria incertae sedis</taxon>
        <taxon>Centropomidae</taxon>
        <taxon>Lates</taxon>
    </lineage>
</organism>
<protein>
    <submittedName>
        <fullName evidence="2">Uncharacterized protein</fullName>
    </submittedName>
</protein>
<dbReference type="Proteomes" id="UP001279410">
    <property type="component" value="Unassembled WGS sequence"/>
</dbReference>
<feature type="compositionally biased region" description="Acidic residues" evidence="1">
    <location>
        <begin position="152"/>
        <end position="188"/>
    </location>
</feature>
<accession>A0AAD3N0W2</accession>
<sequence length="313" mass="34594">MHLSIRTKIISIATQLHCTPDLNLRLLTMPRHHAQDCQESLTGSEVESDTGQTIDTGVVMGPKDCSKQSRGTLAFDRLGPSSFMLSQAACADDIPEEERMIPASLISFPLHTSLIFKADSMEITLFPTEEENEIGVHDRNEGKDVDAYAAGEEEADVEDDDDDDEDDDDDDDDDDEDDDDYDYDDDGDGNANGAAAADENNDDDESDDQEEAGEEAKVEVKVVEELEEEEEEQEDNEEECDSKAVEDPTDEDSSGSFLHSLSETSINEGLDESFCFQDDTDDSLDSASYNGEEDERLYSTERHAQSPDIHGCT</sequence>
<proteinExistence type="predicted"/>
<dbReference type="EMBL" id="BRZM01000063">
    <property type="protein sequence ID" value="GLD63611.1"/>
    <property type="molecule type" value="Genomic_DNA"/>
</dbReference>
<gene>
    <name evidence="2" type="ORF">AKAME5_001521500</name>
</gene>
<comment type="caution">
    <text evidence="2">The sequence shown here is derived from an EMBL/GenBank/DDBJ whole genome shotgun (WGS) entry which is preliminary data.</text>
</comment>
<keyword evidence="3" id="KW-1185">Reference proteome</keyword>
<evidence type="ECO:0000313" key="3">
    <source>
        <dbReference type="Proteomes" id="UP001279410"/>
    </source>
</evidence>
<reference evidence="2" key="1">
    <citation type="submission" date="2022-08" db="EMBL/GenBank/DDBJ databases">
        <title>Genome sequencing of akame (Lates japonicus).</title>
        <authorList>
            <person name="Hashiguchi Y."/>
            <person name="Takahashi H."/>
        </authorList>
    </citation>
    <scope>NUCLEOTIDE SEQUENCE</scope>
    <source>
        <strain evidence="2">Kochi</strain>
    </source>
</reference>
<feature type="region of interest" description="Disordered" evidence="1">
    <location>
        <begin position="152"/>
        <end position="313"/>
    </location>
</feature>
<dbReference type="AlphaFoldDB" id="A0AAD3N0W2"/>
<feature type="compositionally biased region" description="Low complexity" evidence="1">
    <location>
        <begin position="189"/>
        <end position="198"/>
    </location>
</feature>
<feature type="compositionally biased region" description="Acidic residues" evidence="1">
    <location>
        <begin position="199"/>
        <end position="213"/>
    </location>
</feature>
<evidence type="ECO:0000256" key="1">
    <source>
        <dbReference type="SAM" id="MobiDB-lite"/>
    </source>
</evidence>